<dbReference type="AlphaFoldDB" id="A0A9J5WKB8"/>
<comment type="caution">
    <text evidence="1">The sequence shown here is derived from an EMBL/GenBank/DDBJ whole genome shotgun (WGS) entry which is preliminary data.</text>
</comment>
<proteinExistence type="predicted"/>
<dbReference type="EMBL" id="JACXVP010000011">
    <property type="protein sequence ID" value="KAG5575472.1"/>
    <property type="molecule type" value="Genomic_DNA"/>
</dbReference>
<sequence>MKPTKGRITDLLEREVFERVNPSPSPTHLARESEWAKADNVLHKASGCLKGTHLIRGNPLPWDLTPTFGWVTLQLYDRRHLH</sequence>
<name>A0A9J5WKB8_SOLCO</name>
<reference evidence="1 2" key="1">
    <citation type="submission" date="2020-09" db="EMBL/GenBank/DDBJ databases">
        <title>De no assembly of potato wild relative species, Solanum commersonii.</title>
        <authorList>
            <person name="Cho K."/>
        </authorList>
    </citation>
    <scope>NUCLEOTIDE SEQUENCE [LARGE SCALE GENOMIC DNA]</scope>
    <source>
        <strain evidence="1">LZ3.2</strain>
        <tissue evidence="1">Leaf</tissue>
    </source>
</reference>
<keyword evidence="2" id="KW-1185">Reference proteome</keyword>
<protein>
    <submittedName>
        <fullName evidence="1">Uncharacterized protein</fullName>
    </submittedName>
</protein>
<feature type="non-terminal residue" evidence="1">
    <location>
        <position position="82"/>
    </location>
</feature>
<evidence type="ECO:0000313" key="2">
    <source>
        <dbReference type="Proteomes" id="UP000824120"/>
    </source>
</evidence>
<accession>A0A9J5WKB8</accession>
<evidence type="ECO:0000313" key="1">
    <source>
        <dbReference type="EMBL" id="KAG5575472.1"/>
    </source>
</evidence>
<dbReference type="Proteomes" id="UP000824120">
    <property type="component" value="Chromosome 11"/>
</dbReference>
<organism evidence="1 2">
    <name type="scientific">Solanum commersonii</name>
    <name type="common">Commerson's wild potato</name>
    <name type="synonym">Commerson's nightshade</name>
    <dbReference type="NCBI Taxonomy" id="4109"/>
    <lineage>
        <taxon>Eukaryota</taxon>
        <taxon>Viridiplantae</taxon>
        <taxon>Streptophyta</taxon>
        <taxon>Embryophyta</taxon>
        <taxon>Tracheophyta</taxon>
        <taxon>Spermatophyta</taxon>
        <taxon>Magnoliopsida</taxon>
        <taxon>eudicotyledons</taxon>
        <taxon>Gunneridae</taxon>
        <taxon>Pentapetalae</taxon>
        <taxon>asterids</taxon>
        <taxon>lamiids</taxon>
        <taxon>Solanales</taxon>
        <taxon>Solanaceae</taxon>
        <taxon>Solanoideae</taxon>
        <taxon>Solaneae</taxon>
        <taxon>Solanum</taxon>
    </lineage>
</organism>
<gene>
    <name evidence="1" type="ORF">H5410_055606</name>
</gene>